<accession>A0A484MPS9</accession>
<dbReference type="GO" id="GO:0004866">
    <property type="term" value="F:endopeptidase inhibitor activity"/>
    <property type="evidence" value="ECO:0007669"/>
    <property type="project" value="InterPro"/>
</dbReference>
<evidence type="ECO:0000313" key="3">
    <source>
        <dbReference type="Proteomes" id="UP000595140"/>
    </source>
</evidence>
<sequence length="261" mass="29431">MVVIADAVSAMAAIRAWRPTFRNAADKVVFAVHATFFASGFYLNATGAPAFDLDTFASPSTTDGVSNRVKVLCLVEDHKVRVVAMRHGDSTLYELKLKVHDYVENGGRDYHSQYKNFEYLVKEIKQVVMKYIDSSAIESSSRTSTYLSRFEDVWDSPAAVYWYGYIQCRQCHHLLPVYVLGYLALPFPGIRGMNNSHGLHTINFLPSHAVFPYYGVSGFGIFPGPYDAVYFIPRFLVLPVPMFWGSNNFHRRGTGVFLPRA</sequence>
<dbReference type="PANTHER" id="PTHR13266">
    <property type="entry name" value="PROTEASOME INHIBITOR"/>
    <property type="match status" value="1"/>
</dbReference>
<proteinExistence type="inferred from homology"/>
<reference evidence="2 3" key="1">
    <citation type="submission" date="2018-04" db="EMBL/GenBank/DDBJ databases">
        <authorList>
            <person name="Vogel A."/>
        </authorList>
    </citation>
    <scope>NUCLEOTIDE SEQUENCE [LARGE SCALE GENOMIC DNA]</scope>
</reference>
<dbReference type="AlphaFoldDB" id="A0A484MPS9"/>
<dbReference type="GO" id="GO:0043161">
    <property type="term" value="P:proteasome-mediated ubiquitin-dependent protein catabolic process"/>
    <property type="evidence" value="ECO:0007669"/>
    <property type="project" value="InterPro"/>
</dbReference>
<dbReference type="Proteomes" id="UP000595140">
    <property type="component" value="Unassembled WGS sequence"/>
</dbReference>
<keyword evidence="3" id="KW-1185">Reference proteome</keyword>
<dbReference type="InterPro" id="IPR045128">
    <property type="entry name" value="PI31-like"/>
</dbReference>
<evidence type="ECO:0000256" key="1">
    <source>
        <dbReference type="ARBA" id="ARBA00006405"/>
    </source>
</evidence>
<dbReference type="OrthoDB" id="1295643at2759"/>
<dbReference type="GO" id="GO:0070628">
    <property type="term" value="F:proteasome binding"/>
    <property type="evidence" value="ECO:0007669"/>
    <property type="project" value="InterPro"/>
</dbReference>
<protein>
    <recommendedName>
        <fullName evidence="4">PI31 proteasome regulator N-terminal domain-containing protein</fullName>
    </recommendedName>
</protein>
<evidence type="ECO:0008006" key="4">
    <source>
        <dbReference type="Google" id="ProtNLM"/>
    </source>
</evidence>
<comment type="similarity">
    <text evidence="1">Belongs to the proteasome inhibitor PI31 family.</text>
</comment>
<dbReference type="PANTHER" id="PTHR13266:SF1">
    <property type="entry name" value="PROTEASOME INHIBITOR PI31 SUBUNIT"/>
    <property type="match status" value="1"/>
</dbReference>
<name>A0A484MPS9_9ASTE</name>
<organism evidence="2 3">
    <name type="scientific">Cuscuta campestris</name>
    <dbReference type="NCBI Taxonomy" id="132261"/>
    <lineage>
        <taxon>Eukaryota</taxon>
        <taxon>Viridiplantae</taxon>
        <taxon>Streptophyta</taxon>
        <taxon>Embryophyta</taxon>
        <taxon>Tracheophyta</taxon>
        <taxon>Spermatophyta</taxon>
        <taxon>Magnoliopsida</taxon>
        <taxon>eudicotyledons</taxon>
        <taxon>Gunneridae</taxon>
        <taxon>Pentapetalae</taxon>
        <taxon>asterids</taxon>
        <taxon>lamiids</taxon>
        <taxon>Solanales</taxon>
        <taxon>Convolvulaceae</taxon>
        <taxon>Cuscuteae</taxon>
        <taxon>Cuscuta</taxon>
        <taxon>Cuscuta subgen. Grammica</taxon>
        <taxon>Cuscuta sect. Cleistogrammica</taxon>
    </lineage>
</organism>
<evidence type="ECO:0000313" key="2">
    <source>
        <dbReference type="EMBL" id="VFQ90943.1"/>
    </source>
</evidence>
<dbReference type="EMBL" id="OOIL02004257">
    <property type="protein sequence ID" value="VFQ90943.1"/>
    <property type="molecule type" value="Genomic_DNA"/>
</dbReference>
<gene>
    <name evidence="2" type="ORF">CCAM_LOCUS32719</name>
</gene>
<dbReference type="Gene3D" id="3.40.1000.30">
    <property type="match status" value="2"/>
</dbReference>